<sequence length="62" mass="7335">MKVFARTTTYYSFSDPSPIMLRLDIKKYEKENGHQWFNDGNMTINASSFEYTNTKTTIECIR</sequence>
<dbReference type="Proteomes" id="UP000002407">
    <property type="component" value="Chromosome"/>
</dbReference>
<dbReference type="AlphaFoldDB" id="A7I1D9"/>
<accession>A7I1D9</accession>
<proteinExistence type="predicted"/>
<dbReference type="KEGG" id="cha:CHAB381_0753"/>
<keyword evidence="2" id="KW-1185">Reference proteome</keyword>
<reference evidence="2" key="1">
    <citation type="submission" date="2007-07" db="EMBL/GenBank/DDBJ databases">
        <title>Complete genome sequence of Campylobacter hominis ATCC BAA-381, a commensal isolated from the human gastrointestinal tract.</title>
        <authorList>
            <person name="Fouts D.E."/>
            <person name="Mongodin E.F."/>
            <person name="Puiu D."/>
            <person name="Sebastian Y."/>
            <person name="Miller W.G."/>
            <person name="Mandrell R.E."/>
            <person name="Nelson K.E."/>
        </authorList>
    </citation>
    <scope>NUCLEOTIDE SEQUENCE [LARGE SCALE GENOMIC DNA]</scope>
    <source>
        <strain evidence="2">ATCC BAA-381 / LMG 19568 / NCTC 13146 / CH001A</strain>
    </source>
</reference>
<organism evidence="1 2">
    <name type="scientific">Campylobacter hominis (strain ATCC BAA-381 / DSM 21671 / CCUG 45161 / LMG 19568 / NCTC 13146 / CH001A)</name>
    <dbReference type="NCBI Taxonomy" id="360107"/>
    <lineage>
        <taxon>Bacteria</taxon>
        <taxon>Pseudomonadati</taxon>
        <taxon>Campylobacterota</taxon>
        <taxon>Epsilonproteobacteria</taxon>
        <taxon>Campylobacterales</taxon>
        <taxon>Campylobacteraceae</taxon>
        <taxon>Campylobacter</taxon>
    </lineage>
</organism>
<dbReference type="HOGENOM" id="CLU_2895523_0_0_7"/>
<evidence type="ECO:0000313" key="2">
    <source>
        <dbReference type="Proteomes" id="UP000002407"/>
    </source>
</evidence>
<evidence type="ECO:0000313" key="1">
    <source>
        <dbReference type="EMBL" id="ABS51793.1"/>
    </source>
</evidence>
<protein>
    <submittedName>
        <fullName evidence="1">Uncharacterized protein</fullName>
    </submittedName>
</protein>
<dbReference type="EMBL" id="CP000776">
    <property type="protein sequence ID" value="ABS51793.1"/>
    <property type="molecule type" value="Genomic_DNA"/>
</dbReference>
<gene>
    <name evidence="1" type="ordered locus">CHAB381_0753</name>
</gene>
<name>A7I1D9_CAMHC</name>